<gene>
    <name evidence="5" type="ORF">KME07_05975</name>
</gene>
<keyword evidence="2" id="KW-0964">Secreted</keyword>
<dbReference type="InterPro" id="IPR025592">
    <property type="entry name" value="DUF4347"/>
</dbReference>
<evidence type="ECO:0000256" key="3">
    <source>
        <dbReference type="SAM" id="MobiDB-lite"/>
    </source>
</evidence>
<dbReference type="GO" id="GO:0005576">
    <property type="term" value="C:extracellular region"/>
    <property type="evidence" value="ECO:0007669"/>
    <property type="project" value="UniProtKB-SubCell"/>
</dbReference>
<dbReference type="Pfam" id="PF17963">
    <property type="entry name" value="Big_9"/>
    <property type="match status" value="1"/>
</dbReference>
<dbReference type="InterPro" id="IPR001343">
    <property type="entry name" value="Hemolysn_Ca-bd"/>
</dbReference>
<comment type="subcellular location">
    <subcellularLocation>
        <location evidence="1">Secreted</location>
    </subcellularLocation>
</comment>
<evidence type="ECO:0000313" key="5">
    <source>
        <dbReference type="EMBL" id="MBW4464973.1"/>
    </source>
</evidence>
<dbReference type="SUPFAM" id="SSF49899">
    <property type="entry name" value="Concanavalin A-like lectins/glucanases"/>
    <property type="match status" value="1"/>
</dbReference>
<comment type="caution">
    <text evidence="5">The sequence shown here is derived from an EMBL/GenBank/DDBJ whole genome shotgun (WGS) entry which is preliminary data.</text>
</comment>
<evidence type="ECO:0000313" key="6">
    <source>
        <dbReference type="Proteomes" id="UP000707356"/>
    </source>
</evidence>
<dbReference type="InterPro" id="IPR011049">
    <property type="entry name" value="Serralysin-like_metalloprot_C"/>
</dbReference>
<dbReference type="PANTHER" id="PTHR38340">
    <property type="entry name" value="S-LAYER PROTEIN"/>
    <property type="match status" value="1"/>
</dbReference>
<feature type="domain" description="DUF4347" evidence="4">
    <location>
        <begin position="9"/>
        <end position="174"/>
    </location>
</feature>
<accession>A0A951P979</accession>
<dbReference type="Gene3D" id="2.150.10.10">
    <property type="entry name" value="Serralysin-like metalloprotease, C-terminal"/>
    <property type="match status" value="3"/>
</dbReference>
<dbReference type="InterPro" id="IPR019960">
    <property type="entry name" value="T1SS_VCA0849"/>
</dbReference>
<feature type="region of interest" description="Disordered" evidence="3">
    <location>
        <begin position="335"/>
        <end position="360"/>
    </location>
</feature>
<dbReference type="Pfam" id="PF14252">
    <property type="entry name" value="DUF4347"/>
    <property type="match status" value="1"/>
</dbReference>
<dbReference type="Gene3D" id="2.60.120.200">
    <property type="match status" value="1"/>
</dbReference>
<dbReference type="NCBIfam" id="TIGR03661">
    <property type="entry name" value="T1SS_VCA0849"/>
    <property type="match status" value="1"/>
</dbReference>
<reference evidence="5" key="1">
    <citation type="submission" date="2021-05" db="EMBL/GenBank/DDBJ databases">
        <authorList>
            <person name="Pietrasiak N."/>
            <person name="Ward R."/>
            <person name="Stajich J.E."/>
            <person name="Kurbessoian T."/>
        </authorList>
    </citation>
    <scope>NUCLEOTIDE SEQUENCE</scope>
    <source>
        <strain evidence="5">GSE-TBD4-15B</strain>
    </source>
</reference>
<proteinExistence type="predicted"/>
<dbReference type="Proteomes" id="UP000707356">
    <property type="component" value="Unassembled WGS sequence"/>
</dbReference>
<protein>
    <submittedName>
        <fullName evidence="5">DUF4347 domain-containing protein</fullName>
    </submittedName>
</protein>
<reference evidence="5" key="2">
    <citation type="journal article" date="2022" name="Microbiol. Resour. Announc.">
        <title>Metagenome Sequencing to Explore Phylogenomics of Terrestrial Cyanobacteria.</title>
        <authorList>
            <person name="Ward R.D."/>
            <person name="Stajich J.E."/>
            <person name="Johansen J.R."/>
            <person name="Huntemann M."/>
            <person name="Clum A."/>
            <person name="Foster B."/>
            <person name="Foster B."/>
            <person name="Roux S."/>
            <person name="Palaniappan K."/>
            <person name="Varghese N."/>
            <person name="Mukherjee S."/>
            <person name="Reddy T.B.K."/>
            <person name="Daum C."/>
            <person name="Copeland A."/>
            <person name="Chen I.A."/>
            <person name="Ivanova N.N."/>
            <person name="Kyrpides N.C."/>
            <person name="Shapiro N."/>
            <person name="Eloe-Fadrosh E.A."/>
            <person name="Pietrasiak N."/>
        </authorList>
    </citation>
    <scope>NUCLEOTIDE SEQUENCE</scope>
    <source>
        <strain evidence="5">GSE-TBD4-15B</strain>
    </source>
</reference>
<feature type="compositionally biased region" description="Basic and acidic residues" evidence="3">
    <location>
        <begin position="897"/>
        <end position="911"/>
    </location>
</feature>
<dbReference type="EMBL" id="JAHHHV010000027">
    <property type="protein sequence ID" value="MBW4464973.1"/>
    <property type="molecule type" value="Genomic_DNA"/>
</dbReference>
<evidence type="ECO:0000256" key="1">
    <source>
        <dbReference type="ARBA" id="ARBA00004613"/>
    </source>
</evidence>
<dbReference type="AlphaFoldDB" id="A0A951P979"/>
<dbReference type="PRINTS" id="PR00313">
    <property type="entry name" value="CABNDNGRPT"/>
</dbReference>
<evidence type="ECO:0000256" key="2">
    <source>
        <dbReference type="ARBA" id="ARBA00022525"/>
    </source>
</evidence>
<feature type="compositionally biased region" description="Polar residues" evidence="3">
    <location>
        <begin position="828"/>
        <end position="837"/>
    </location>
</feature>
<organism evidence="5 6">
    <name type="scientific">Pegethrix bostrychoides GSE-TBD4-15B</name>
    <dbReference type="NCBI Taxonomy" id="2839662"/>
    <lineage>
        <taxon>Bacteria</taxon>
        <taxon>Bacillati</taxon>
        <taxon>Cyanobacteriota</taxon>
        <taxon>Cyanophyceae</taxon>
        <taxon>Oculatellales</taxon>
        <taxon>Oculatellaceae</taxon>
        <taxon>Pegethrix</taxon>
    </lineage>
</organism>
<dbReference type="InterPro" id="IPR018511">
    <property type="entry name" value="Hemolysin-typ_Ca-bd_CS"/>
</dbReference>
<dbReference type="SUPFAM" id="SSF51120">
    <property type="entry name" value="beta-Roll"/>
    <property type="match status" value="3"/>
</dbReference>
<sequence>MTLLNPLSLVLIDAAVKDHQHLTRHLRSDCQVVLLKAGQNGIEQITELLADYRDLESLHIVSHGQPGELLLGAAAVNLSSLESQATAVRSWAKALKHQASILLYGCQVAATEAGRGFVQKLRDLTGSEVAASTTLTGAAQGGGNWQLEFATGLTALAAELPFSPQTLAAYPHTLTVLLNETFTGNTVTGSWLFGTDGSSADPYLTASSNATAPPGGLPGSAAPLDTAGTGTLRLTNNSKNQAAFVIYDSAFNSNAGVSVEFDFFSYGGSSNTAQAVTQGGDGISFFLVDGTTPSITSAGAFGGSLGYAQKISNPANTPGIAGGYVGIGLDEFGNFSNQTDGAPGDPQQRVGPLPSNGPVPDSVSLRGRIGTTLANSYPFLGGSGTLPSSIDNFTATSRTDASRRARLDITPTGLLSVKVDLNADGDYLDVGEAPASLTNIDIVAANGGAVPSTFKFGFASSTGSATNIHEVRNLTITTFSTPPTVINTTVAITPGAIVNLAGGLSGTDAETTVASYTIATLPPADQGLLYLGNPLVGGTLVTAGQVLTPDQLPQLFFQSVPGFTGGSFTYTGTDTDTDVSAPGVVTLGLSTNQPPSAGDTTVNVTPGSAVNIPGLPATDLDGTIASYTIVTLPPAPQGTLFLGNPAAGGTPIVAGQVLTPTQIGQLFFQPTAAFTGGSFTYTATDNLGAVDSTPATVTFNRITNLPPSLPGDSTTPVTPDGPSNIPGLGGTDPDGGISGYIIAAIPSADQGILYVGDPTRGGTPATVGQRLTPDQITQLFFSPASGFTTTSFTYAAIDNQGAVSNPRTVTLSRFLDPSQQVCAPGQNRRLSSNSSGTLVGGPNSDRLRGRNGNDQLEGKGCQDRLFGGRGNDVLRGNADNDVLQGQQGNDRLFGAGGDDRANGGLGRDRINLGKGNDVARGGRGNDRLNGRRGDDQLNGNVGKDQLRGNEGDDVLNGNQGNDRLDGGDGNDQMNGGLKRDNLLGRSGEDTAFGRRGNDKLKGGSQSDLLVGGLNRDRLIGGGGADTLSGGGGRDWFIYNNIRHGNDTITDFEQIDQIDISRIFAKGDYNRTPRFDNYVRLAEVGSDTVVRVDGNGNRAGGFVALATLTNVTASSLSSSNFLV</sequence>
<dbReference type="Pfam" id="PF00353">
    <property type="entry name" value="HemolysinCabind"/>
    <property type="match status" value="5"/>
</dbReference>
<dbReference type="InterPro" id="IPR050557">
    <property type="entry name" value="RTX_toxin/Mannuronan_C5-epim"/>
</dbReference>
<feature type="compositionally biased region" description="Basic and acidic residues" evidence="3">
    <location>
        <begin position="923"/>
        <end position="935"/>
    </location>
</feature>
<evidence type="ECO:0000259" key="4">
    <source>
        <dbReference type="Pfam" id="PF14252"/>
    </source>
</evidence>
<dbReference type="PANTHER" id="PTHR38340:SF1">
    <property type="entry name" value="S-LAYER PROTEIN"/>
    <property type="match status" value="1"/>
</dbReference>
<feature type="region of interest" description="Disordered" evidence="3">
    <location>
        <begin position="822"/>
        <end position="1005"/>
    </location>
</feature>
<feature type="compositionally biased region" description="Basic and acidic residues" evidence="3">
    <location>
        <begin position="977"/>
        <end position="1001"/>
    </location>
</feature>
<name>A0A951P979_9CYAN</name>
<dbReference type="GO" id="GO:0005509">
    <property type="term" value="F:calcium ion binding"/>
    <property type="evidence" value="ECO:0007669"/>
    <property type="project" value="InterPro"/>
</dbReference>
<dbReference type="InterPro" id="IPR013320">
    <property type="entry name" value="ConA-like_dom_sf"/>
</dbReference>
<dbReference type="PROSITE" id="PS00330">
    <property type="entry name" value="HEMOLYSIN_CALCIUM"/>
    <property type="match status" value="2"/>
</dbReference>